<keyword evidence="1" id="KW-0597">Phosphoprotein</keyword>
<dbReference type="PANTHER" id="PTHR13237:SF9">
    <property type="entry name" value="NEUROGUIDIN"/>
    <property type="match status" value="1"/>
</dbReference>
<dbReference type="Pfam" id="PF04000">
    <property type="entry name" value="Sas10_Utp3"/>
    <property type="match status" value="1"/>
</dbReference>
<accession>A0AAV1IAP9</accession>
<sequence length="465" mass="50661">MPGVFPVQVRDGQLATAEGVSYLEAKYLLLLHYCIHLVFYVLLKAEGRSAQDHPVIARLVEIRAFLERARPIDKRLRYQMDRLLAAAALVQAPGAGGAAAEADAAGEEALQPGPRPENLMPRTGGVAAAADADGAGGGIYRPPKLNPAAMQEDPDRDYGKKGRRREEERQRKAARSGFVRDLVQELEGAPEEVRERVGEEETAGLQRAKARLAARAAQEEELMARVPLSKGERKNLKAQRRAGLSGGAMLDDFADDVADLIQAGDDEGMDPAFLGARKSQKYGVDLSAAAAANVRSGDADLPTKAPLHERRAKFDQIQAKRAAKDSEAPEEVGGGRRKKRAKHDISSMDIDDDGEEDAFYTQAVELGRSKKSARKDKYSAAPSFPPMADQTVEGARPVSKAVEKNRGLTPHRRKDIKNPRVKNKMRFEKKSKARRGQVQEAREPSGAYGGEATGIKGNVSKSRRF</sequence>
<dbReference type="GO" id="GO:0000462">
    <property type="term" value="P:maturation of SSU-rRNA from tricistronic rRNA transcript (SSU-rRNA, 5.8S rRNA, LSU-rRNA)"/>
    <property type="evidence" value="ECO:0007669"/>
    <property type="project" value="TreeGrafter"/>
</dbReference>
<evidence type="ECO:0000256" key="1">
    <source>
        <dbReference type="ARBA" id="ARBA00022553"/>
    </source>
</evidence>
<dbReference type="Proteomes" id="UP001314263">
    <property type="component" value="Unassembled WGS sequence"/>
</dbReference>
<feature type="region of interest" description="Disordered" evidence="2">
    <location>
        <begin position="368"/>
        <end position="465"/>
    </location>
</feature>
<reference evidence="4 5" key="1">
    <citation type="submission" date="2023-10" db="EMBL/GenBank/DDBJ databases">
        <authorList>
            <person name="Maclean D."/>
            <person name="Macfadyen A."/>
        </authorList>
    </citation>
    <scope>NUCLEOTIDE SEQUENCE [LARGE SCALE GENOMIC DNA]</scope>
</reference>
<feature type="region of interest" description="Disordered" evidence="2">
    <location>
        <begin position="100"/>
        <end position="176"/>
    </location>
</feature>
<dbReference type="GO" id="GO:0032040">
    <property type="term" value="C:small-subunit processome"/>
    <property type="evidence" value="ECO:0007669"/>
    <property type="project" value="TreeGrafter"/>
</dbReference>
<dbReference type="EMBL" id="CAUYUE010000007">
    <property type="protein sequence ID" value="CAK0782908.1"/>
    <property type="molecule type" value="Genomic_DNA"/>
</dbReference>
<dbReference type="Pfam" id="PF09368">
    <property type="entry name" value="Sas10"/>
    <property type="match status" value="1"/>
</dbReference>
<dbReference type="InterPro" id="IPR007146">
    <property type="entry name" value="Sas10/Utp3/C1D"/>
</dbReference>
<protein>
    <recommendedName>
        <fullName evidence="3">Sas10 C-terminal domain-containing protein</fullName>
    </recommendedName>
</protein>
<evidence type="ECO:0000256" key="2">
    <source>
        <dbReference type="SAM" id="MobiDB-lite"/>
    </source>
</evidence>
<name>A0AAV1IAP9_9CHLO</name>
<evidence type="ECO:0000313" key="4">
    <source>
        <dbReference type="EMBL" id="CAK0782908.1"/>
    </source>
</evidence>
<feature type="region of interest" description="Disordered" evidence="2">
    <location>
        <begin position="315"/>
        <end position="356"/>
    </location>
</feature>
<keyword evidence="5" id="KW-1185">Reference proteome</keyword>
<dbReference type="InterPro" id="IPR018972">
    <property type="entry name" value="Sas10_C_dom"/>
</dbReference>
<dbReference type="AlphaFoldDB" id="A0AAV1IAP9"/>
<gene>
    <name evidence="4" type="ORF">CVIRNUC_006103</name>
</gene>
<evidence type="ECO:0000313" key="5">
    <source>
        <dbReference type="Proteomes" id="UP001314263"/>
    </source>
</evidence>
<organism evidence="4 5">
    <name type="scientific">Coccomyxa viridis</name>
    <dbReference type="NCBI Taxonomy" id="1274662"/>
    <lineage>
        <taxon>Eukaryota</taxon>
        <taxon>Viridiplantae</taxon>
        <taxon>Chlorophyta</taxon>
        <taxon>core chlorophytes</taxon>
        <taxon>Trebouxiophyceae</taxon>
        <taxon>Trebouxiophyceae incertae sedis</taxon>
        <taxon>Coccomyxaceae</taxon>
        <taxon>Coccomyxa</taxon>
    </lineage>
</organism>
<feature type="compositionally biased region" description="Basic and acidic residues" evidence="2">
    <location>
        <begin position="156"/>
        <end position="171"/>
    </location>
</feature>
<feature type="compositionally biased region" description="Low complexity" evidence="2">
    <location>
        <begin position="124"/>
        <end position="133"/>
    </location>
</feature>
<feature type="compositionally biased region" description="Basic residues" evidence="2">
    <location>
        <begin position="409"/>
        <end position="424"/>
    </location>
</feature>
<comment type="caution">
    <text evidence="4">The sequence shown here is derived from an EMBL/GenBank/DDBJ whole genome shotgun (WGS) entry which is preliminary data.</text>
</comment>
<dbReference type="PANTHER" id="PTHR13237">
    <property type="entry name" value="SOMETHING ABOUT SILENCING PROTEIN 10-RELATED"/>
    <property type="match status" value="1"/>
</dbReference>
<feature type="domain" description="Sas10 C-terminal" evidence="3">
    <location>
        <begin position="393"/>
        <end position="465"/>
    </location>
</feature>
<proteinExistence type="predicted"/>
<evidence type="ECO:0000259" key="3">
    <source>
        <dbReference type="Pfam" id="PF09368"/>
    </source>
</evidence>
<feature type="compositionally biased region" description="Low complexity" evidence="2">
    <location>
        <begin position="100"/>
        <end position="110"/>
    </location>
</feature>